<dbReference type="GO" id="GO:0044732">
    <property type="term" value="C:mitotic spindle pole body"/>
    <property type="evidence" value="ECO:0007669"/>
    <property type="project" value="TreeGrafter"/>
</dbReference>
<evidence type="ECO:0000256" key="8">
    <source>
        <dbReference type="ARBA" id="ARBA00022701"/>
    </source>
</evidence>
<evidence type="ECO:0000256" key="3">
    <source>
        <dbReference type="ARBA" id="ARBA00004629"/>
    </source>
</evidence>
<comment type="subcellular location">
    <subcellularLocation>
        <location evidence="3">Chromosome</location>
        <location evidence="3">Centromere</location>
        <location evidence="3">Kinetochore</location>
    </subcellularLocation>
    <subcellularLocation>
        <location evidence="2">Cytoplasm</location>
        <location evidence="2">Cytoskeleton</location>
        <location evidence="2">Spindle</location>
    </subcellularLocation>
    <subcellularLocation>
        <location evidence="1">Nucleus</location>
    </subcellularLocation>
</comment>
<reference evidence="15 16" key="1">
    <citation type="submission" date="2019-02" db="EMBL/GenBank/DDBJ databases">
        <title>Genome sequencing of the rare red list fungi Bondarzewia mesenterica.</title>
        <authorList>
            <person name="Buettner E."/>
            <person name="Kellner H."/>
        </authorList>
    </citation>
    <scope>NUCLEOTIDE SEQUENCE [LARGE SCALE GENOMIC DNA]</scope>
    <source>
        <strain evidence="15 16">DSM 108281</strain>
    </source>
</reference>
<dbReference type="GO" id="GO:1990537">
    <property type="term" value="C:mitotic spindle polar microtubule"/>
    <property type="evidence" value="ECO:0007669"/>
    <property type="project" value="TreeGrafter"/>
</dbReference>
<evidence type="ECO:0000256" key="1">
    <source>
        <dbReference type="ARBA" id="ARBA00004123"/>
    </source>
</evidence>
<dbReference type="AlphaFoldDB" id="A0A4S4LYN0"/>
<accession>A0A4S4LYN0</accession>
<dbReference type="Proteomes" id="UP000310158">
    <property type="component" value="Unassembled WGS sequence"/>
</dbReference>
<proteinExistence type="inferred from homology"/>
<evidence type="ECO:0000256" key="10">
    <source>
        <dbReference type="ARBA" id="ARBA00022838"/>
    </source>
</evidence>
<evidence type="ECO:0000256" key="9">
    <source>
        <dbReference type="ARBA" id="ARBA00022829"/>
    </source>
</evidence>
<dbReference type="PANTHER" id="PTHR28113">
    <property type="entry name" value="DASH COMPLEX SUBUNIT DAM1"/>
    <property type="match status" value="1"/>
</dbReference>
<protein>
    <recommendedName>
        <fullName evidence="5">DASH complex subunit DAM1</fullName>
    </recommendedName>
    <alternativeName>
        <fullName evidence="14">Outer kinetochore protein DAM1</fullName>
    </alternativeName>
</protein>
<keyword evidence="10" id="KW-0995">Kinetochore</keyword>
<gene>
    <name evidence="15" type="ORF">EW146_g3155</name>
</gene>
<comment type="caution">
    <text evidence="15">The sequence shown here is derived from an EMBL/GenBank/DDBJ whole genome shotgun (WGS) entry which is preliminary data.</text>
</comment>
<dbReference type="GO" id="GO:1990758">
    <property type="term" value="P:mitotic sister chromatid biorientation"/>
    <property type="evidence" value="ECO:0007669"/>
    <property type="project" value="TreeGrafter"/>
</dbReference>
<evidence type="ECO:0000313" key="15">
    <source>
        <dbReference type="EMBL" id="THH17692.1"/>
    </source>
</evidence>
<keyword evidence="6" id="KW-0158">Chromosome</keyword>
<name>A0A4S4LYN0_9AGAM</name>
<dbReference type="OrthoDB" id="5586015at2759"/>
<dbReference type="Pfam" id="PF08653">
    <property type="entry name" value="DASH_Dam1"/>
    <property type="match status" value="1"/>
</dbReference>
<evidence type="ECO:0000256" key="13">
    <source>
        <dbReference type="ARBA" id="ARBA00023328"/>
    </source>
</evidence>
<evidence type="ECO:0000256" key="7">
    <source>
        <dbReference type="ARBA" id="ARBA00022490"/>
    </source>
</evidence>
<organism evidence="15 16">
    <name type="scientific">Bondarzewia mesenterica</name>
    <dbReference type="NCBI Taxonomy" id="1095465"/>
    <lineage>
        <taxon>Eukaryota</taxon>
        <taxon>Fungi</taxon>
        <taxon>Dikarya</taxon>
        <taxon>Basidiomycota</taxon>
        <taxon>Agaricomycotina</taxon>
        <taxon>Agaricomycetes</taxon>
        <taxon>Russulales</taxon>
        <taxon>Bondarzewiaceae</taxon>
        <taxon>Bondarzewia</taxon>
    </lineage>
</organism>
<keyword evidence="16" id="KW-1185">Reference proteome</keyword>
<comment type="similarity">
    <text evidence="4">Belongs to the DASH complex DAM1 family.</text>
</comment>
<evidence type="ECO:0000256" key="4">
    <source>
        <dbReference type="ARBA" id="ARBA00010073"/>
    </source>
</evidence>
<keyword evidence="7" id="KW-0963">Cytoplasm</keyword>
<evidence type="ECO:0000256" key="5">
    <source>
        <dbReference type="ARBA" id="ARBA00020497"/>
    </source>
</evidence>
<keyword evidence="13" id="KW-0137">Centromere</keyword>
<evidence type="ECO:0000256" key="6">
    <source>
        <dbReference type="ARBA" id="ARBA00022454"/>
    </source>
</evidence>
<dbReference type="EMBL" id="SGPL01000100">
    <property type="protein sequence ID" value="THH17692.1"/>
    <property type="molecule type" value="Genomic_DNA"/>
</dbReference>
<evidence type="ECO:0000256" key="11">
    <source>
        <dbReference type="ARBA" id="ARBA00023212"/>
    </source>
</evidence>
<dbReference type="GO" id="GO:0042729">
    <property type="term" value="C:DASH complex"/>
    <property type="evidence" value="ECO:0007669"/>
    <property type="project" value="InterPro"/>
</dbReference>
<evidence type="ECO:0000313" key="16">
    <source>
        <dbReference type="Proteomes" id="UP000310158"/>
    </source>
</evidence>
<evidence type="ECO:0000256" key="14">
    <source>
        <dbReference type="ARBA" id="ARBA00030453"/>
    </source>
</evidence>
<sequence length="346" mass="38144">MAPGPTPHRTPLRRVSQGSLFALSRSGNNSDAPHGLGFLEPALSELADETDALYANVAGLRALGDSLQTFNESFASWLYVMNMNALTVDWPQAPTDASYMLAKRRAEEDGRAALAAIQAQQAQAELEKTSTVAETANETTFADQTVASSAAPPVKKVVKKKGKPKLSAKERKERNLAIEKTVSFLPLEFRGSDPALRRHIDMVIEALIETEGRGVKRKYPLSLPFSLDWTNPSYPVSSSSYQVHELIKPPDLNQARVNKCLIALVNRKIVMKDNSSTLVKSRNPLNLISSLISLPPPLGMLPNDLEISAFHQFYSPPLSLDFSPNCDYNRIDTNKSIYDIPRIDQN</sequence>
<evidence type="ECO:0000256" key="2">
    <source>
        <dbReference type="ARBA" id="ARBA00004186"/>
    </source>
</evidence>
<keyword evidence="12" id="KW-0539">Nucleus</keyword>
<keyword evidence="9" id="KW-0159">Chromosome partition</keyword>
<evidence type="ECO:0000256" key="12">
    <source>
        <dbReference type="ARBA" id="ARBA00023242"/>
    </source>
</evidence>
<dbReference type="InterPro" id="IPR013962">
    <property type="entry name" value="DASH_Dam1"/>
</dbReference>
<dbReference type="PANTHER" id="PTHR28113:SF1">
    <property type="entry name" value="DASH COMPLEX SUBUNIT DAM1"/>
    <property type="match status" value="1"/>
</dbReference>
<keyword evidence="8" id="KW-0493">Microtubule</keyword>
<keyword evidence="11" id="KW-0206">Cytoskeleton</keyword>